<organism evidence="3 4">
    <name type="scientific">Mucilaginibacter robiniae</name>
    <dbReference type="NCBI Taxonomy" id="2728022"/>
    <lineage>
        <taxon>Bacteria</taxon>
        <taxon>Pseudomonadati</taxon>
        <taxon>Bacteroidota</taxon>
        <taxon>Sphingobacteriia</taxon>
        <taxon>Sphingobacteriales</taxon>
        <taxon>Sphingobacteriaceae</taxon>
        <taxon>Mucilaginibacter</taxon>
    </lineage>
</organism>
<keyword evidence="1" id="KW-0051">Antiviral defense</keyword>
<dbReference type="InterPro" id="IPR040511">
    <property type="entry name" value="AGS_C"/>
</dbReference>
<dbReference type="InterPro" id="IPR006116">
    <property type="entry name" value="NT_2-5OAS_ClassI-CCAase"/>
</dbReference>
<evidence type="ECO:0000256" key="1">
    <source>
        <dbReference type="ARBA" id="ARBA00023118"/>
    </source>
</evidence>
<feature type="domain" description="Adenylyl/Guanylyl and SMODS C-terminal sensor" evidence="2">
    <location>
        <begin position="301"/>
        <end position="424"/>
    </location>
</feature>
<accession>A0A7L5E9S5</accession>
<reference evidence="3 4" key="1">
    <citation type="submission" date="2020-04" db="EMBL/GenBank/DDBJ databases">
        <title>Genome sequencing of novel species.</title>
        <authorList>
            <person name="Heo J."/>
            <person name="Kim S.-J."/>
            <person name="Kim J.-S."/>
            <person name="Hong S.-B."/>
            <person name="Kwon S.-W."/>
        </authorList>
    </citation>
    <scope>NUCLEOTIDE SEQUENCE [LARGE SCALE GENOMIC DNA]</scope>
    <source>
        <strain evidence="3 4">F39-2</strain>
        <plasmid evidence="3 4">unnamed1</plasmid>
    </source>
</reference>
<dbReference type="Pfam" id="PF18134">
    <property type="entry name" value="AGS_C"/>
    <property type="match status" value="1"/>
</dbReference>
<sequence>MAIETSFETFFNNLIVDNEESIFQKIKRIVKTLNKNLYNSESDTDHSYIIGSFGRNTAIKGVSDLDVIFALPEDLYYTYDARSGNGQSALLQKVKDIILTTYPQTDVRGDGQVVVIQFIGFKIELCPAFLEEGNTFTYPDANNGGCWKTVKPLQENEACDELNTLSEETYIKLCRLVRAWKNKFGLKISGLLIDTWCYDFLSANIEYHQEGLTHFPELIKDLFNYMTTFSPDRRYWYSPGSRQKVYKKSNINKKVKKSLEIATEAIECLEEDDKCGKYRSLFGKAFPYKNLVLEKAHNVRNNEEFIEDKFQLDIIYNLRIDCEVSQAGFRTVLLRNLKIIKSRMSLTFFVADCDAPKPYEVYWKIKNVGQHAIEKDMIRGQIIKDAGQGRRKESSTFNGPHYVECYIIKDGICVARDRINVPIRL</sequence>
<evidence type="ECO:0000259" key="2">
    <source>
        <dbReference type="Pfam" id="PF18134"/>
    </source>
</evidence>
<proteinExistence type="predicted"/>
<protein>
    <submittedName>
        <fullName evidence="3">Nucleotidyltransferase</fullName>
    </submittedName>
</protein>
<dbReference type="AlphaFoldDB" id="A0A7L5E9S5"/>
<dbReference type="RefSeq" id="WP_169611310.1">
    <property type="nucleotide sequence ID" value="NZ_CP051683.1"/>
</dbReference>
<dbReference type="GO" id="GO:0051607">
    <property type="term" value="P:defense response to virus"/>
    <property type="evidence" value="ECO:0007669"/>
    <property type="project" value="UniProtKB-KW"/>
</dbReference>
<dbReference type="EMBL" id="CP051683">
    <property type="protein sequence ID" value="QJD98574.1"/>
    <property type="molecule type" value="Genomic_DNA"/>
</dbReference>
<name>A0A7L5E9S5_9SPHI</name>
<dbReference type="KEGG" id="mrob:HH214_21705"/>
<keyword evidence="4" id="KW-1185">Reference proteome</keyword>
<evidence type="ECO:0000313" key="4">
    <source>
        <dbReference type="Proteomes" id="UP000503278"/>
    </source>
</evidence>
<dbReference type="SUPFAM" id="SSF81301">
    <property type="entry name" value="Nucleotidyltransferase"/>
    <property type="match status" value="1"/>
</dbReference>
<dbReference type="Proteomes" id="UP000503278">
    <property type="component" value="Plasmid unnamed1"/>
</dbReference>
<dbReference type="CDD" id="cd05400">
    <property type="entry name" value="NT_2-5OAS_ClassI-CCAase"/>
    <property type="match status" value="1"/>
</dbReference>
<keyword evidence="3" id="KW-0808">Transferase</keyword>
<evidence type="ECO:0000313" key="3">
    <source>
        <dbReference type="EMBL" id="QJD98574.1"/>
    </source>
</evidence>
<dbReference type="GO" id="GO:0016779">
    <property type="term" value="F:nucleotidyltransferase activity"/>
    <property type="evidence" value="ECO:0007669"/>
    <property type="project" value="InterPro"/>
</dbReference>
<dbReference type="Gene3D" id="3.30.460.10">
    <property type="entry name" value="Beta Polymerase, domain 2"/>
    <property type="match status" value="1"/>
</dbReference>
<dbReference type="Pfam" id="PF18144">
    <property type="entry name" value="SMODS"/>
    <property type="match status" value="1"/>
</dbReference>
<keyword evidence="3" id="KW-0614">Plasmid</keyword>
<geneLocation type="plasmid" evidence="3 4">
    <name>unnamed1</name>
</geneLocation>
<gene>
    <name evidence="3" type="ORF">HH214_21705</name>
</gene>
<dbReference type="InterPro" id="IPR043519">
    <property type="entry name" value="NT_sf"/>
</dbReference>